<dbReference type="PANTHER" id="PTHR43250">
    <property type="entry name" value="EXODEOXYRIBONUCLEASE III"/>
    <property type="match status" value="1"/>
</dbReference>
<evidence type="ECO:0000256" key="3">
    <source>
        <dbReference type="ARBA" id="ARBA00022801"/>
    </source>
</evidence>
<organism evidence="9 10">
    <name type="scientific">Glycocaulis alkaliphilus</name>
    <dbReference type="NCBI Taxonomy" id="1434191"/>
    <lineage>
        <taxon>Bacteria</taxon>
        <taxon>Pseudomonadati</taxon>
        <taxon>Pseudomonadota</taxon>
        <taxon>Alphaproteobacteria</taxon>
        <taxon>Maricaulales</taxon>
        <taxon>Maricaulaceae</taxon>
        <taxon>Glycocaulis</taxon>
    </lineage>
</organism>
<evidence type="ECO:0000256" key="1">
    <source>
        <dbReference type="ARBA" id="ARBA00007092"/>
    </source>
</evidence>
<dbReference type="CDD" id="cd09086">
    <property type="entry name" value="ExoIII-like_AP-endo"/>
    <property type="match status" value="1"/>
</dbReference>
<feature type="site" description="Transition state stabilizer" evidence="7">
    <location>
        <position position="164"/>
    </location>
</feature>
<feature type="site" description="Interaction with DNA substrate" evidence="7">
    <location>
        <position position="271"/>
    </location>
</feature>
<dbReference type="PROSITE" id="PS00726">
    <property type="entry name" value="AP_NUCLEASE_F1_1"/>
    <property type="match status" value="1"/>
</dbReference>
<keyword evidence="6" id="KW-0464">Manganese</keyword>
<keyword evidence="2 6" id="KW-0479">Metal-binding</keyword>
<evidence type="ECO:0000313" key="10">
    <source>
        <dbReference type="Proteomes" id="UP000286954"/>
    </source>
</evidence>
<dbReference type="PANTHER" id="PTHR43250:SF2">
    <property type="entry name" value="EXODEOXYRIBONUCLEASE III"/>
    <property type="match status" value="1"/>
</dbReference>
<dbReference type="InterPro" id="IPR005135">
    <property type="entry name" value="Endo/exonuclease/phosphatase"/>
</dbReference>
<dbReference type="GO" id="GO:0008311">
    <property type="term" value="F:double-stranded DNA 3'-5' DNA exonuclease activity"/>
    <property type="evidence" value="ECO:0007669"/>
    <property type="project" value="InterPro"/>
</dbReference>
<keyword evidence="3" id="KW-0378">Hydrolase</keyword>
<dbReference type="GO" id="GO:0004519">
    <property type="term" value="F:endonuclease activity"/>
    <property type="evidence" value="ECO:0007669"/>
    <property type="project" value="InterPro"/>
</dbReference>
<evidence type="ECO:0000256" key="7">
    <source>
        <dbReference type="PIRSR" id="PIRSR604808-3"/>
    </source>
</evidence>
<gene>
    <name evidence="9" type="ORF">X907_0196</name>
</gene>
<comment type="similarity">
    <text evidence="1">Belongs to the DNA repair enzymes AP/ExoA family.</text>
</comment>
<feature type="binding site" evidence="6">
    <location>
        <position position="47"/>
    </location>
    <ligand>
        <name>Mg(2+)</name>
        <dbReference type="ChEBI" id="CHEBI:18420"/>
        <label>1</label>
    </ligand>
</feature>
<evidence type="ECO:0000256" key="2">
    <source>
        <dbReference type="ARBA" id="ARBA00022723"/>
    </source>
</evidence>
<reference evidence="9 10" key="1">
    <citation type="submission" date="2016-12" db="EMBL/GenBank/DDBJ databases">
        <title>The genome of dimorphic prosthecate Glycocaulis alkaliphilus 6b-8t, isolated from crude oil dictates its adaptability in petroleum environments.</title>
        <authorList>
            <person name="Wu X.-L."/>
            <person name="Geng S."/>
        </authorList>
    </citation>
    <scope>NUCLEOTIDE SEQUENCE [LARGE SCALE GENOMIC DNA]</scope>
    <source>
        <strain evidence="9 10">6B-8</strain>
    </source>
</reference>
<feature type="active site" description="Proton donor/acceptor" evidence="5">
    <location>
        <position position="162"/>
    </location>
</feature>
<evidence type="ECO:0000256" key="5">
    <source>
        <dbReference type="PIRSR" id="PIRSR604808-1"/>
    </source>
</evidence>
<dbReference type="InterPro" id="IPR037493">
    <property type="entry name" value="ExoIII-like"/>
</dbReference>
<dbReference type="EMBL" id="CP018911">
    <property type="protein sequence ID" value="AZU02746.1"/>
    <property type="molecule type" value="Genomic_DNA"/>
</dbReference>
<dbReference type="InterPro" id="IPR020847">
    <property type="entry name" value="AP_endonuclease_F1_BS"/>
</dbReference>
<feature type="active site" evidence="5">
    <location>
        <position position="117"/>
    </location>
</feature>
<evidence type="ECO:0000313" key="9">
    <source>
        <dbReference type="EMBL" id="AZU02746.1"/>
    </source>
</evidence>
<evidence type="ECO:0000259" key="8">
    <source>
        <dbReference type="Pfam" id="PF03372"/>
    </source>
</evidence>
<feature type="binding site" evidence="6">
    <location>
        <position position="271"/>
    </location>
    <ligand>
        <name>Mg(2+)</name>
        <dbReference type="ChEBI" id="CHEBI:18420"/>
        <label>1</label>
    </ligand>
</feature>
<sequence>MIHYLQEGAVMAALTLATWNINSVRLRIEQVARFADTAKPDVICLQEIKCMEDQFPAKAFKDMGYPYFHVSGQKGMHGVATVSRTPLDVLEDCEVCPKGEARHHVVRVDGVEIQNYYIPAGGDEPDIAINPRFAHKLDFLDRFGAYLEKRGQKGGDVVLVGDLNIAPREHDVWSHKQLLKVISHTPVETEGLEAARTGAGYLDVARELIAEPEKIYTWWSYRNRDWRKSNRGRRLDHIWVSPALAAAATAHGREGFTIWDETRDWEKPSDHVPVTLKLG</sequence>
<dbReference type="InterPro" id="IPR004808">
    <property type="entry name" value="AP_endonuc_1"/>
</dbReference>
<keyword evidence="4 6" id="KW-0460">Magnesium</keyword>
<feature type="binding site" evidence="6">
    <location>
        <position position="162"/>
    </location>
    <ligand>
        <name>Mg(2+)</name>
        <dbReference type="ChEBI" id="CHEBI:18420"/>
        <label>1</label>
    </ligand>
</feature>
<evidence type="ECO:0000256" key="4">
    <source>
        <dbReference type="ARBA" id="ARBA00022842"/>
    </source>
</evidence>
<keyword evidence="10" id="KW-1185">Reference proteome</keyword>
<dbReference type="InterPro" id="IPR036691">
    <property type="entry name" value="Endo/exonu/phosph_ase_sf"/>
</dbReference>
<dbReference type="GO" id="GO:0003677">
    <property type="term" value="F:DNA binding"/>
    <property type="evidence" value="ECO:0007669"/>
    <property type="project" value="InterPro"/>
</dbReference>
<name>A0A3T0E6A8_9PROT</name>
<dbReference type="GO" id="GO:0006281">
    <property type="term" value="P:DNA repair"/>
    <property type="evidence" value="ECO:0007669"/>
    <property type="project" value="InterPro"/>
</dbReference>
<feature type="binding site" evidence="6">
    <location>
        <position position="164"/>
    </location>
    <ligand>
        <name>Mg(2+)</name>
        <dbReference type="ChEBI" id="CHEBI:18420"/>
        <label>1</label>
    </ligand>
</feature>
<dbReference type="AlphaFoldDB" id="A0A3T0E6A8"/>
<feature type="binding site" evidence="6">
    <location>
        <position position="270"/>
    </location>
    <ligand>
        <name>Mg(2+)</name>
        <dbReference type="ChEBI" id="CHEBI:18420"/>
        <label>1</label>
    </ligand>
</feature>
<feature type="active site" description="Proton acceptor" evidence="5">
    <location>
        <position position="271"/>
    </location>
</feature>
<dbReference type="Proteomes" id="UP000286954">
    <property type="component" value="Chromosome"/>
</dbReference>
<comment type="cofactor">
    <cofactor evidence="6">
        <name>Mg(2+)</name>
        <dbReference type="ChEBI" id="CHEBI:18420"/>
    </cofactor>
    <cofactor evidence="6">
        <name>Mn(2+)</name>
        <dbReference type="ChEBI" id="CHEBI:29035"/>
    </cofactor>
    <text evidence="6">Probably binds two magnesium or manganese ions per subunit.</text>
</comment>
<dbReference type="NCBIfam" id="TIGR00633">
    <property type="entry name" value="xth"/>
    <property type="match status" value="1"/>
</dbReference>
<feature type="binding site" evidence="6">
    <location>
        <position position="20"/>
    </location>
    <ligand>
        <name>Mg(2+)</name>
        <dbReference type="ChEBI" id="CHEBI:18420"/>
        <label>1</label>
    </ligand>
</feature>
<accession>A0A3T0E6A8</accession>
<dbReference type="PROSITE" id="PS51435">
    <property type="entry name" value="AP_NUCLEASE_F1_4"/>
    <property type="match status" value="1"/>
</dbReference>
<dbReference type="KEGG" id="gak:X907_0196"/>
<dbReference type="NCBIfam" id="TIGR00195">
    <property type="entry name" value="exoDNase_III"/>
    <property type="match status" value="1"/>
</dbReference>
<feature type="site" description="Important for catalytic activity" evidence="7">
    <location>
        <position position="236"/>
    </location>
</feature>
<dbReference type="SUPFAM" id="SSF56219">
    <property type="entry name" value="DNase I-like"/>
    <property type="match status" value="1"/>
</dbReference>
<evidence type="ECO:0000256" key="6">
    <source>
        <dbReference type="PIRSR" id="PIRSR604808-2"/>
    </source>
</evidence>
<protein>
    <submittedName>
        <fullName evidence="9">Exodeoxyribonuclease III</fullName>
    </submittedName>
</protein>
<proteinExistence type="inferred from homology"/>
<dbReference type="GO" id="GO:0046872">
    <property type="term" value="F:metal ion binding"/>
    <property type="evidence" value="ECO:0007669"/>
    <property type="project" value="UniProtKB-KW"/>
</dbReference>
<dbReference type="Pfam" id="PF03372">
    <property type="entry name" value="Exo_endo_phos"/>
    <property type="match status" value="1"/>
</dbReference>
<dbReference type="Gene3D" id="3.60.10.10">
    <property type="entry name" value="Endonuclease/exonuclease/phosphatase"/>
    <property type="match status" value="1"/>
</dbReference>
<feature type="domain" description="Endonuclease/exonuclease/phosphatase" evidence="8">
    <location>
        <begin position="17"/>
        <end position="271"/>
    </location>
</feature>